<gene>
    <name evidence="1" type="ORF">SAMN05421578_10434</name>
</gene>
<dbReference type="Proteomes" id="UP000186666">
    <property type="component" value="Unassembled WGS sequence"/>
</dbReference>
<organism evidence="1 2">
    <name type="scientific">Paenibacillus macquariensis</name>
    <dbReference type="NCBI Taxonomy" id="948756"/>
    <lineage>
        <taxon>Bacteria</taxon>
        <taxon>Bacillati</taxon>
        <taxon>Bacillota</taxon>
        <taxon>Bacilli</taxon>
        <taxon>Bacillales</taxon>
        <taxon>Paenibacillaceae</taxon>
        <taxon>Paenibacillus</taxon>
    </lineage>
</organism>
<dbReference type="EMBL" id="FTNK01000004">
    <property type="protein sequence ID" value="SIQ78366.1"/>
    <property type="molecule type" value="Genomic_DNA"/>
</dbReference>
<accession>A0ABY1JU29</accession>
<proteinExistence type="predicted"/>
<evidence type="ECO:0000313" key="2">
    <source>
        <dbReference type="Proteomes" id="UP000186666"/>
    </source>
</evidence>
<name>A0ABY1JU29_9BACL</name>
<protein>
    <recommendedName>
        <fullName evidence="3">Transposase</fullName>
    </recommendedName>
</protein>
<sequence>MNDHLEIEYLNQYKDGVHFMIRINPIEHKHKGIPHKKDIITTYKLKDGKISLEYNVELYYSMKRLVYIMPYKSYRVVNGGVQL</sequence>
<evidence type="ECO:0000313" key="1">
    <source>
        <dbReference type="EMBL" id="SIQ78366.1"/>
    </source>
</evidence>
<reference evidence="1 2" key="1">
    <citation type="submission" date="2017-01" db="EMBL/GenBank/DDBJ databases">
        <authorList>
            <person name="Varghese N."/>
            <person name="Submissions S."/>
        </authorList>
    </citation>
    <scope>NUCLEOTIDE SEQUENCE [LARGE SCALE GENOMIC DNA]</scope>
    <source>
        <strain evidence="1 2">ATCC 23464</strain>
    </source>
</reference>
<comment type="caution">
    <text evidence="1">The sequence shown here is derived from an EMBL/GenBank/DDBJ whole genome shotgun (WGS) entry which is preliminary data.</text>
</comment>
<keyword evidence="2" id="KW-1185">Reference proteome</keyword>
<evidence type="ECO:0008006" key="3">
    <source>
        <dbReference type="Google" id="ProtNLM"/>
    </source>
</evidence>